<evidence type="ECO:0000313" key="11">
    <source>
        <dbReference type="EMBL" id="CAI9547260.1"/>
    </source>
</evidence>
<dbReference type="InterPro" id="IPR050516">
    <property type="entry name" value="Olfactory_GPCR"/>
</dbReference>
<proteinExistence type="predicted"/>
<evidence type="ECO:0000313" key="12">
    <source>
        <dbReference type="Proteomes" id="UP001162483"/>
    </source>
</evidence>
<dbReference type="PANTHER" id="PTHR26452">
    <property type="entry name" value="OLFACTORY RECEPTOR"/>
    <property type="match status" value="1"/>
</dbReference>
<organism evidence="11 12">
    <name type="scientific">Staurois parvus</name>
    <dbReference type="NCBI Taxonomy" id="386267"/>
    <lineage>
        <taxon>Eukaryota</taxon>
        <taxon>Metazoa</taxon>
        <taxon>Chordata</taxon>
        <taxon>Craniata</taxon>
        <taxon>Vertebrata</taxon>
        <taxon>Euteleostomi</taxon>
        <taxon>Amphibia</taxon>
        <taxon>Batrachia</taxon>
        <taxon>Anura</taxon>
        <taxon>Neobatrachia</taxon>
        <taxon>Ranoidea</taxon>
        <taxon>Ranidae</taxon>
        <taxon>Staurois</taxon>
    </lineage>
</organism>
<dbReference type="EMBL" id="CATNWA010004182">
    <property type="protein sequence ID" value="CAI9547260.1"/>
    <property type="molecule type" value="Genomic_DNA"/>
</dbReference>
<keyword evidence="2" id="KW-1003">Cell membrane</keyword>
<keyword evidence="8" id="KW-0675">Receptor</keyword>
<name>A0ABN9BIC2_9NEOB</name>
<keyword evidence="4" id="KW-0716">Sensory transduction</keyword>
<feature type="transmembrane region" description="Helical" evidence="10">
    <location>
        <begin position="79"/>
        <end position="101"/>
    </location>
</feature>
<comment type="subcellular location">
    <subcellularLocation>
        <location evidence="1">Cell membrane</location>
        <topology evidence="1">Multi-pass membrane protein</topology>
    </subcellularLocation>
</comment>
<evidence type="ECO:0000256" key="4">
    <source>
        <dbReference type="ARBA" id="ARBA00022725"/>
    </source>
</evidence>
<reference evidence="11" key="1">
    <citation type="submission" date="2023-05" db="EMBL/GenBank/DDBJ databases">
        <authorList>
            <person name="Stuckert A."/>
        </authorList>
    </citation>
    <scope>NUCLEOTIDE SEQUENCE</scope>
</reference>
<gene>
    <name evidence="11" type="ORF">SPARVUS_LOCUS2950631</name>
</gene>
<evidence type="ECO:0000256" key="8">
    <source>
        <dbReference type="ARBA" id="ARBA00023170"/>
    </source>
</evidence>
<evidence type="ECO:0000256" key="10">
    <source>
        <dbReference type="SAM" id="Phobius"/>
    </source>
</evidence>
<keyword evidence="7 10" id="KW-0472">Membrane</keyword>
<evidence type="ECO:0000256" key="9">
    <source>
        <dbReference type="ARBA" id="ARBA00023224"/>
    </source>
</evidence>
<evidence type="ECO:0000256" key="5">
    <source>
        <dbReference type="ARBA" id="ARBA00022989"/>
    </source>
</evidence>
<sequence length="107" mass="12426">MNQTITEFMIVGFSRLESSRHFIFVMLLIVYLLIISGNITIVLVIWIDPQLHTPMYTFAGMLSFLDICYTAVTIPQILMIFWIGQVYVAVSSCLLQMYFFFSFLGNY</sequence>
<keyword evidence="5 10" id="KW-1133">Transmembrane helix</keyword>
<feature type="transmembrane region" description="Helical" evidence="10">
    <location>
        <begin position="21"/>
        <end position="47"/>
    </location>
</feature>
<dbReference type="Proteomes" id="UP001162483">
    <property type="component" value="Unassembled WGS sequence"/>
</dbReference>
<protein>
    <recommendedName>
        <fullName evidence="13">G-protein coupled receptors family 1 profile domain-containing protein</fullName>
    </recommendedName>
</protein>
<keyword evidence="9" id="KW-0807">Transducer</keyword>
<keyword evidence="6" id="KW-0297">G-protein coupled receptor</keyword>
<keyword evidence="3 10" id="KW-0812">Transmembrane</keyword>
<evidence type="ECO:0000256" key="2">
    <source>
        <dbReference type="ARBA" id="ARBA00022475"/>
    </source>
</evidence>
<evidence type="ECO:0000256" key="6">
    <source>
        <dbReference type="ARBA" id="ARBA00023040"/>
    </source>
</evidence>
<dbReference type="Pfam" id="PF13853">
    <property type="entry name" value="7tm_4"/>
    <property type="match status" value="1"/>
</dbReference>
<dbReference type="Gene3D" id="1.20.1070.10">
    <property type="entry name" value="Rhodopsin 7-helix transmembrane proteins"/>
    <property type="match status" value="1"/>
</dbReference>
<keyword evidence="12" id="KW-1185">Reference proteome</keyword>
<evidence type="ECO:0000256" key="1">
    <source>
        <dbReference type="ARBA" id="ARBA00004651"/>
    </source>
</evidence>
<evidence type="ECO:0008006" key="13">
    <source>
        <dbReference type="Google" id="ProtNLM"/>
    </source>
</evidence>
<comment type="caution">
    <text evidence="11">The sequence shown here is derived from an EMBL/GenBank/DDBJ whole genome shotgun (WGS) entry which is preliminary data.</text>
</comment>
<evidence type="ECO:0000256" key="3">
    <source>
        <dbReference type="ARBA" id="ARBA00022692"/>
    </source>
</evidence>
<evidence type="ECO:0000256" key="7">
    <source>
        <dbReference type="ARBA" id="ARBA00023136"/>
    </source>
</evidence>
<dbReference type="SUPFAM" id="SSF81321">
    <property type="entry name" value="Family A G protein-coupled receptor-like"/>
    <property type="match status" value="1"/>
</dbReference>
<accession>A0ABN9BIC2</accession>
<keyword evidence="4" id="KW-0552">Olfaction</keyword>
<dbReference type="InterPro" id="IPR000725">
    <property type="entry name" value="Olfact_rcpt"/>
</dbReference>